<evidence type="ECO:0000256" key="3">
    <source>
        <dbReference type="ARBA" id="ARBA00023004"/>
    </source>
</evidence>
<keyword evidence="1" id="KW-0479">Metal-binding</keyword>
<dbReference type="SMR" id="G4YJZ4"/>
<dbReference type="Gene3D" id="2.60.120.10">
    <property type="entry name" value="Jelly Rolls"/>
    <property type="match status" value="1"/>
</dbReference>
<dbReference type="GO" id="GO:0016702">
    <property type="term" value="F:oxidoreductase activity, acting on single donors with incorporation of molecular oxygen, incorporation of two atoms of oxygen"/>
    <property type="evidence" value="ECO:0007669"/>
    <property type="project" value="InterPro"/>
</dbReference>
<dbReference type="KEGG" id="psoj:PHYSODRAFT_553795"/>
<evidence type="ECO:0008006" key="6">
    <source>
        <dbReference type="Google" id="ProtNLM"/>
    </source>
</evidence>
<dbReference type="EMBL" id="JH159151">
    <property type="protein sequence ID" value="EGZ27126.1"/>
    <property type="molecule type" value="Genomic_DNA"/>
</dbReference>
<accession>G4YJZ4</accession>
<evidence type="ECO:0000313" key="4">
    <source>
        <dbReference type="EMBL" id="EGZ27126.1"/>
    </source>
</evidence>
<dbReference type="OMA" id="VRDCEMS"/>
<dbReference type="GO" id="GO:0046872">
    <property type="term" value="F:metal ion binding"/>
    <property type="evidence" value="ECO:0007669"/>
    <property type="project" value="UniProtKB-KW"/>
</dbReference>
<dbReference type="RefSeq" id="XP_009514401.1">
    <property type="nucleotide sequence ID" value="XM_009516106.1"/>
</dbReference>
<dbReference type="Pfam" id="PF07847">
    <property type="entry name" value="PCO_ADO"/>
    <property type="match status" value="1"/>
</dbReference>
<gene>
    <name evidence="4" type="ORF">PHYSODRAFT_553795</name>
</gene>
<name>G4YJZ4_PHYSP</name>
<dbReference type="InterPro" id="IPR011051">
    <property type="entry name" value="RmlC_Cupin_sf"/>
</dbReference>
<dbReference type="InterPro" id="IPR014710">
    <property type="entry name" value="RmlC-like_jellyroll"/>
</dbReference>
<dbReference type="PANTHER" id="PTHR22966:SF61">
    <property type="entry name" value="2-AMINOETHANETHIOL DIOXYGENASE"/>
    <property type="match status" value="1"/>
</dbReference>
<evidence type="ECO:0000313" key="5">
    <source>
        <dbReference type="Proteomes" id="UP000002640"/>
    </source>
</evidence>
<evidence type="ECO:0000256" key="1">
    <source>
        <dbReference type="ARBA" id="ARBA00022723"/>
    </source>
</evidence>
<dbReference type="InterPro" id="IPR012864">
    <property type="entry name" value="PCO/ADO"/>
</dbReference>
<dbReference type="SUPFAM" id="SSF51182">
    <property type="entry name" value="RmlC-like cupins"/>
    <property type="match status" value="1"/>
</dbReference>
<dbReference type="Proteomes" id="UP000002640">
    <property type="component" value="Unassembled WGS sequence"/>
</dbReference>
<sequence>MDLLNAVWRFSVGGDKDLAAGQQALERIQQLLVTAIAKYDGEPHALTREEIAPVKAICDQLFPANFQLKVPGSDDDGAPERPKHVHYQHVYEDETFSIGIFILPPGASIPLHDHPGMTVVSRMLYGSLHIKSYDLVKDGATTAAVGKKVTARLQADEVLTAPHTTELLPDCGNLHHLVGGDDTGCAFLDIITPPYDSNDGRDCTYFRVVDSADSHENNSEGKLVTLETFNPLDFDVLTEPYLGPRLQRYVS</sequence>
<dbReference type="InParanoid" id="G4YJZ4"/>
<proteinExistence type="predicted"/>
<keyword evidence="5" id="KW-1185">Reference proteome</keyword>
<protein>
    <recommendedName>
        <fullName evidence="6">Cysteine dioxygenase</fullName>
    </recommendedName>
</protein>
<dbReference type="GeneID" id="20662943"/>
<dbReference type="CDD" id="cd20289">
    <property type="entry name" value="cupin_ADO"/>
    <property type="match status" value="1"/>
</dbReference>
<organism evidence="4 5">
    <name type="scientific">Phytophthora sojae (strain P6497)</name>
    <name type="common">Soybean stem and root rot agent</name>
    <name type="synonym">Phytophthora megasperma f. sp. glycines</name>
    <dbReference type="NCBI Taxonomy" id="1094619"/>
    <lineage>
        <taxon>Eukaryota</taxon>
        <taxon>Sar</taxon>
        <taxon>Stramenopiles</taxon>
        <taxon>Oomycota</taxon>
        <taxon>Peronosporomycetes</taxon>
        <taxon>Peronosporales</taxon>
        <taxon>Peronosporaceae</taxon>
        <taxon>Phytophthora</taxon>
    </lineage>
</organism>
<dbReference type="PANTHER" id="PTHR22966">
    <property type="entry name" value="2-AMINOETHANETHIOL DIOXYGENASE"/>
    <property type="match status" value="1"/>
</dbReference>
<evidence type="ECO:0000256" key="2">
    <source>
        <dbReference type="ARBA" id="ARBA00023002"/>
    </source>
</evidence>
<keyword evidence="2" id="KW-0560">Oxidoreductase</keyword>
<dbReference type="AlphaFoldDB" id="G4YJZ4"/>
<keyword evidence="3" id="KW-0408">Iron</keyword>
<reference evidence="4 5" key="1">
    <citation type="journal article" date="2006" name="Science">
        <title>Phytophthora genome sequences uncover evolutionary origins and mechanisms of pathogenesis.</title>
        <authorList>
            <person name="Tyler B.M."/>
            <person name="Tripathy S."/>
            <person name="Zhang X."/>
            <person name="Dehal P."/>
            <person name="Jiang R.H."/>
            <person name="Aerts A."/>
            <person name="Arredondo F.D."/>
            <person name="Baxter L."/>
            <person name="Bensasson D."/>
            <person name="Beynon J.L."/>
            <person name="Chapman J."/>
            <person name="Damasceno C.M."/>
            <person name="Dorrance A.E."/>
            <person name="Dou D."/>
            <person name="Dickerman A.W."/>
            <person name="Dubchak I.L."/>
            <person name="Garbelotto M."/>
            <person name="Gijzen M."/>
            <person name="Gordon S.G."/>
            <person name="Govers F."/>
            <person name="Grunwald N.J."/>
            <person name="Huang W."/>
            <person name="Ivors K.L."/>
            <person name="Jones R.W."/>
            <person name="Kamoun S."/>
            <person name="Krampis K."/>
            <person name="Lamour K.H."/>
            <person name="Lee M.K."/>
            <person name="McDonald W.H."/>
            <person name="Medina M."/>
            <person name="Meijer H.J."/>
            <person name="Nordberg E.K."/>
            <person name="Maclean D.J."/>
            <person name="Ospina-Giraldo M.D."/>
            <person name="Morris P.F."/>
            <person name="Phuntumart V."/>
            <person name="Putnam N.H."/>
            <person name="Rash S."/>
            <person name="Rose J.K."/>
            <person name="Sakihama Y."/>
            <person name="Salamov A.A."/>
            <person name="Savidor A."/>
            <person name="Scheuring C.F."/>
            <person name="Smith B.M."/>
            <person name="Sobral B.W."/>
            <person name="Terry A."/>
            <person name="Torto-Alalibo T.A."/>
            <person name="Win J."/>
            <person name="Xu Z."/>
            <person name="Zhang H."/>
            <person name="Grigoriev I.V."/>
            <person name="Rokhsar D.S."/>
            <person name="Boore J.L."/>
        </authorList>
    </citation>
    <scope>NUCLEOTIDE SEQUENCE [LARGE SCALE GENOMIC DNA]</scope>
    <source>
        <strain evidence="4 5">P6497</strain>
    </source>
</reference>